<accession>A0A151AEU3</accession>
<proteinExistence type="predicted"/>
<dbReference type="OrthoDB" id="199414at2157"/>
<keyword evidence="3" id="KW-1185">Reference proteome</keyword>
<feature type="compositionally biased region" description="Acidic residues" evidence="1">
    <location>
        <begin position="1"/>
        <end position="12"/>
    </location>
</feature>
<evidence type="ECO:0000256" key="1">
    <source>
        <dbReference type="SAM" id="MobiDB-lite"/>
    </source>
</evidence>
<dbReference type="AlphaFoldDB" id="A0A151AEU3"/>
<gene>
    <name evidence="2" type="ORF">HAPAU_12750</name>
</gene>
<dbReference type="RefSeq" id="WP_157078424.1">
    <property type="nucleotide sequence ID" value="NZ_LTAZ01000004.1"/>
</dbReference>
<feature type="region of interest" description="Disordered" evidence="1">
    <location>
        <begin position="1"/>
        <end position="57"/>
    </location>
</feature>
<dbReference type="PATRIC" id="fig|1008153.3.peg.1284"/>
<reference evidence="2 3" key="1">
    <citation type="submission" date="2016-02" db="EMBL/GenBank/DDBJ databases">
        <title>Genome sequence of Halalkalicoccus paucihalophilus DSM 24557.</title>
        <authorList>
            <person name="Poehlein A."/>
            <person name="Daniel R."/>
        </authorList>
    </citation>
    <scope>NUCLEOTIDE SEQUENCE [LARGE SCALE GENOMIC DNA]</scope>
    <source>
        <strain evidence="2 3">DSM 24557</strain>
    </source>
</reference>
<dbReference type="EMBL" id="LTAZ01000004">
    <property type="protein sequence ID" value="KYH26181.1"/>
    <property type="molecule type" value="Genomic_DNA"/>
</dbReference>
<comment type="caution">
    <text evidence="2">The sequence shown here is derived from an EMBL/GenBank/DDBJ whole genome shotgun (WGS) entry which is preliminary data.</text>
</comment>
<organism evidence="2 3">
    <name type="scientific">Halalkalicoccus paucihalophilus</name>
    <dbReference type="NCBI Taxonomy" id="1008153"/>
    <lineage>
        <taxon>Archaea</taxon>
        <taxon>Methanobacteriati</taxon>
        <taxon>Methanobacteriota</taxon>
        <taxon>Stenosarchaea group</taxon>
        <taxon>Halobacteria</taxon>
        <taxon>Halobacteriales</taxon>
        <taxon>Halococcaceae</taxon>
        <taxon>Halalkalicoccus</taxon>
    </lineage>
</organism>
<protein>
    <submittedName>
        <fullName evidence="2">Uncharacterized protein</fullName>
    </submittedName>
</protein>
<name>A0A151AEU3_9EURY</name>
<dbReference type="Proteomes" id="UP000075321">
    <property type="component" value="Unassembled WGS sequence"/>
</dbReference>
<feature type="region of interest" description="Disordered" evidence="1">
    <location>
        <begin position="77"/>
        <end position="101"/>
    </location>
</feature>
<sequence length="291" mass="30554">MSTTDADIDGELTDDRTELGASSRSRWPAVGGTAPRSSRLQRGASETGAPTHRVGRRRVLQALGATSAVALAGCLGGGSGSGGTNGDTSGDDGNGGGGAEASALFGQSARFADSYAFEMRSLETGETLGWSGRIDGEDSYMRMEDEGGVMEFYSISDETYIVQDGGCFRMRPGESEGVEGGDVDEPNMGAHEGEAAAHPELEAVGRDTIDGEEVYVFELSASEVAEHDGAVTYYVSVETGYLRRVESEGTAMDFHSWGDVDPIEPPEIECMEMGGWDEPGEMPAVGFPDEG</sequence>
<evidence type="ECO:0000313" key="3">
    <source>
        <dbReference type="Proteomes" id="UP000075321"/>
    </source>
</evidence>
<evidence type="ECO:0000313" key="2">
    <source>
        <dbReference type="EMBL" id="KYH26181.1"/>
    </source>
</evidence>